<dbReference type="Gene3D" id="3.40.50.150">
    <property type="entry name" value="Vaccinia Virus protein VP39"/>
    <property type="match status" value="1"/>
</dbReference>
<organism evidence="1">
    <name type="scientific">Ganoderma boninense</name>
    <dbReference type="NCBI Taxonomy" id="34458"/>
    <lineage>
        <taxon>Eukaryota</taxon>
        <taxon>Fungi</taxon>
        <taxon>Dikarya</taxon>
        <taxon>Basidiomycota</taxon>
        <taxon>Agaricomycotina</taxon>
        <taxon>Agaricomycetes</taxon>
        <taxon>Polyporales</taxon>
        <taxon>Polyporaceae</taxon>
        <taxon>Ganoderma</taxon>
    </lineage>
</organism>
<dbReference type="SUPFAM" id="SSF53335">
    <property type="entry name" value="S-adenosyl-L-methionine-dependent methyltransferases"/>
    <property type="match status" value="1"/>
</dbReference>
<accession>A0A5K1JY97</accession>
<evidence type="ECO:0000313" key="1">
    <source>
        <dbReference type="EMBL" id="VWO97215.1"/>
    </source>
</evidence>
<protein>
    <submittedName>
        <fullName evidence="1">Zn(2)-C6 fungal-type domain-containing protein</fullName>
    </submittedName>
</protein>
<dbReference type="AlphaFoldDB" id="A0A5K1JY97"/>
<name>A0A5K1JY97_9APHY</name>
<dbReference type="PANTHER" id="PTHR18895:SF74">
    <property type="entry name" value="MTRF1L RELEASE FACTOR GLUTAMINE METHYLTRANSFERASE"/>
    <property type="match status" value="1"/>
</dbReference>
<dbReference type="InterPro" id="IPR029063">
    <property type="entry name" value="SAM-dependent_MTases_sf"/>
</dbReference>
<reference evidence="1" key="1">
    <citation type="submission" date="2019-10" db="EMBL/GenBank/DDBJ databases">
        <authorList>
            <person name="Nor Muhammad N."/>
        </authorList>
    </citation>
    <scope>NUCLEOTIDE SEQUENCE</scope>
</reference>
<sequence length="136" mass="15362">MHPTFIRSARLEPPYDLITSNPPYIPRAEYDELPASVRDFEDVRALLGETPSHDFPDAELPDTDRAKGLVFYYRIAALASRHCLLRRSGGTLALEVGDGQADDVVRIVENNFGALLEEVDVWRDPWGKRRVVVART</sequence>
<proteinExistence type="predicted"/>
<dbReference type="EMBL" id="LR726197">
    <property type="protein sequence ID" value="VWO97215.1"/>
    <property type="molecule type" value="Genomic_DNA"/>
</dbReference>
<dbReference type="GO" id="GO:0005739">
    <property type="term" value="C:mitochondrion"/>
    <property type="evidence" value="ECO:0007669"/>
    <property type="project" value="TreeGrafter"/>
</dbReference>
<gene>
    <name evidence="1" type="primary">V6QY41</name>
</gene>
<dbReference type="PANTHER" id="PTHR18895">
    <property type="entry name" value="HEMK METHYLTRANSFERASE"/>
    <property type="match status" value="1"/>
</dbReference>
<dbReference type="InterPro" id="IPR050320">
    <property type="entry name" value="N5-glutamine_MTase"/>
</dbReference>